<name>A0A517SSA3_9BACT</name>
<sequence>MCGSNVSVRRIDGKPCRQIGFVQIGFVLHRKGIAFTLRLLGRRPRLHPFVETNAEGCSAEGCSAGTCGGVVRGRALKRCDRFTQTPASFATVCRFEDLSA</sequence>
<dbReference type="AlphaFoldDB" id="A0A517SSA3"/>
<reference evidence="1 2" key="1">
    <citation type="submission" date="2019-02" db="EMBL/GenBank/DDBJ databases">
        <title>Deep-cultivation of Planctomycetes and their phenomic and genomic characterization uncovers novel biology.</title>
        <authorList>
            <person name="Wiegand S."/>
            <person name="Jogler M."/>
            <person name="Boedeker C."/>
            <person name="Pinto D."/>
            <person name="Vollmers J."/>
            <person name="Rivas-Marin E."/>
            <person name="Kohn T."/>
            <person name="Peeters S.H."/>
            <person name="Heuer A."/>
            <person name="Rast P."/>
            <person name="Oberbeckmann S."/>
            <person name="Bunk B."/>
            <person name="Jeske O."/>
            <person name="Meyerdierks A."/>
            <person name="Storesund J.E."/>
            <person name="Kallscheuer N."/>
            <person name="Luecker S."/>
            <person name="Lage O.M."/>
            <person name="Pohl T."/>
            <person name="Merkel B.J."/>
            <person name="Hornburger P."/>
            <person name="Mueller R.-W."/>
            <person name="Bruemmer F."/>
            <person name="Labrenz M."/>
            <person name="Spormann A.M."/>
            <person name="Op den Camp H."/>
            <person name="Overmann J."/>
            <person name="Amann R."/>
            <person name="Jetten M.S.M."/>
            <person name="Mascher T."/>
            <person name="Medema M.H."/>
            <person name="Devos D.P."/>
            <person name="Kaster A.-K."/>
            <person name="Ovreas L."/>
            <person name="Rohde M."/>
            <person name="Galperin M.Y."/>
            <person name="Jogler C."/>
        </authorList>
    </citation>
    <scope>NUCLEOTIDE SEQUENCE [LARGE SCALE GENOMIC DNA]</scope>
    <source>
        <strain evidence="1 2">SV_7m_r</strain>
    </source>
</reference>
<protein>
    <submittedName>
        <fullName evidence="1">Uncharacterized protein</fullName>
    </submittedName>
</protein>
<evidence type="ECO:0000313" key="1">
    <source>
        <dbReference type="EMBL" id="QDT58989.1"/>
    </source>
</evidence>
<accession>A0A517SSA3</accession>
<evidence type="ECO:0000313" key="2">
    <source>
        <dbReference type="Proteomes" id="UP000315003"/>
    </source>
</evidence>
<dbReference type="Proteomes" id="UP000315003">
    <property type="component" value="Chromosome"/>
</dbReference>
<dbReference type="EMBL" id="CP036272">
    <property type="protein sequence ID" value="QDT58989.1"/>
    <property type="molecule type" value="Genomic_DNA"/>
</dbReference>
<keyword evidence="2" id="KW-1185">Reference proteome</keyword>
<proteinExistence type="predicted"/>
<gene>
    <name evidence="1" type="ORF">SV7mr_14930</name>
</gene>
<organism evidence="1 2">
    <name type="scientific">Stieleria bergensis</name>
    <dbReference type="NCBI Taxonomy" id="2528025"/>
    <lineage>
        <taxon>Bacteria</taxon>
        <taxon>Pseudomonadati</taxon>
        <taxon>Planctomycetota</taxon>
        <taxon>Planctomycetia</taxon>
        <taxon>Pirellulales</taxon>
        <taxon>Pirellulaceae</taxon>
        <taxon>Stieleria</taxon>
    </lineage>
</organism>